<dbReference type="InterPro" id="IPR002818">
    <property type="entry name" value="DJ-1/PfpI"/>
</dbReference>
<evidence type="ECO:0000313" key="4">
    <source>
        <dbReference type="EMBL" id="PKS05704.1"/>
    </source>
</evidence>
<dbReference type="PANTHER" id="PTHR43130">
    <property type="entry name" value="ARAC-FAMILY TRANSCRIPTIONAL REGULATOR"/>
    <property type="match status" value="1"/>
</dbReference>
<evidence type="ECO:0000313" key="3">
    <source>
        <dbReference type="EMBL" id="PKS05685.1"/>
    </source>
</evidence>
<sequence length="296" mass="32572">MWFFQTQSLALLSLVVASFGGARAEVPPPTEEQLRNQNNTLSFGLYSSTLTNVSQVVFPGYEPLDVWGPLEILFSISYSYKISLSVISHEAGLISSRPPPHRMSPGAPLMDLGWMIGPTIEATHTFRNAPALDVIMVPGGTGLDYLYSVNDTAIQDFINIRYHQANYFLSVCTGSSALATAGILDGRRATTNKWAWKGVTSMRPEVNWVPTARWVEDGNIWTSSGVAAGMDMMYAFLKHLYGEQQLNTVMNNIELVPHTDPDWDPFSVVHNVPGADTSRDMKDCFGPVEPGEPIVV</sequence>
<reference evidence="3 6" key="1">
    <citation type="journal article" date="2017" name="G3 (Bethesda)">
        <title>First Draft Genome Sequence of the Pathogenic Fungus Lomentospora prolificans (Formerly Scedosporium prolificans).</title>
        <authorList>
            <person name="Luo R."/>
            <person name="Zimin A."/>
            <person name="Workman R."/>
            <person name="Fan Y."/>
            <person name="Pertea G."/>
            <person name="Grossman N."/>
            <person name="Wear M.P."/>
            <person name="Jia B."/>
            <person name="Miller H."/>
            <person name="Casadevall A."/>
            <person name="Timp W."/>
            <person name="Zhang S.X."/>
            <person name="Salzberg S.L."/>
        </authorList>
    </citation>
    <scope>NUCLEOTIDE SEQUENCE [LARGE SCALE GENOMIC DNA]</scope>
    <source>
        <strain evidence="3 6">JHH-5317</strain>
    </source>
</reference>
<evidence type="ECO:0000256" key="1">
    <source>
        <dbReference type="SAM" id="SignalP"/>
    </source>
</evidence>
<comment type="caution">
    <text evidence="3">The sequence shown here is derived from an EMBL/GenBank/DDBJ whole genome shotgun (WGS) entry which is preliminary data.</text>
</comment>
<dbReference type="CDD" id="cd03139">
    <property type="entry name" value="GATase1_PfpI_2"/>
    <property type="match status" value="1"/>
</dbReference>
<dbReference type="OrthoDB" id="543156at2759"/>
<dbReference type="InterPro" id="IPR029062">
    <property type="entry name" value="Class_I_gatase-like"/>
</dbReference>
<dbReference type="AlphaFoldDB" id="A0A2N3MZV1"/>
<dbReference type="EMBL" id="NLAX01001141">
    <property type="protein sequence ID" value="PKS05704.1"/>
    <property type="molecule type" value="Genomic_DNA"/>
</dbReference>
<dbReference type="VEuPathDB" id="FungiDB:jhhlp_007952"/>
<dbReference type="VEuPathDB" id="FungiDB:jhhlp_002782"/>
<organism evidence="3 6">
    <name type="scientific">Lomentospora prolificans</name>
    <dbReference type="NCBI Taxonomy" id="41688"/>
    <lineage>
        <taxon>Eukaryota</taxon>
        <taxon>Fungi</taxon>
        <taxon>Dikarya</taxon>
        <taxon>Ascomycota</taxon>
        <taxon>Pezizomycotina</taxon>
        <taxon>Sordariomycetes</taxon>
        <taxon>Hypocreomycetidae</taxon>
        <taxon>Microascales</taxon>
        <taxon>Microascaceae</taxon>
        <taxon>Lomentospora</taxon>
    </lineage>
</organism>
<dbReference type="PANTHER" id="PTHR43130:SF15">
    <property type="entry name" value="THIJ_PFPI FAMILY PROTEIN (AFU_ORTHOLOGUE AFUA_5G14240)"/>
    <property type="match status" value="1"/>
</dbReference>
<feature type="chain" id="PRO_5015083266" description="DJ-1/PfpI domain-containing protein" evidence="1">
    <location>
        <begin position="25"/>
        <end position="296"/>
    </location>
</feature>
<dbReference type="SUPFAM" id="SSF52317">
    <property type="entry name" value="Class I glutamine amidotransferase-like"/>
    <property type="match status" value="1"/>
</dbReference>
<dbReference type="Gene3D" id="3.40.50.880">
    <property type="match status" value="1"/>
</dbReference>
<dbReference type="EMBL" id="NLAX01001142">
    <property type="protein sequence ID" value="PKS05685.1"/>
    <property type="molecule type" value="Genomic_DNA"/>
</dbReference>
<dbReference type="STRING" id="41688.A0A2N3MZV1"/>
<protein>
    <recommendedName>
        <fullName evidence="2">DJ-1/PfpI domain-containing protein</fullName>
    </recommendedName>
</protein>
<dbReference type="Pfam" id="PF01965">
    <property type="entry name" value="DJ-1_PfpI"/>
    <property type="match status" value="1"/>
</dbReference>
<feature type="signal peptide" evidence="1">
    <location>
        <begin position="1"/>
        <end position="24"/>
    </location>
</feature>
<feature type="domain" description="DJ-1/PfpI" evidence="2">
    <location>
        <begin position="116"/>
        <end position="238"/>
    </location>
</feature>
<dbReference type="InParanoid" id="A0A2N3MZV1"/>
<dbReference type="Proteomes" id="UP000233524">
    <property type="component" value="Unassembled WGS sequence"/>
</dbReference>
<evidence type="ECO:0000313" key="6">
    <source>
        <dbReference type="Proteomes" id="UP000233524"/>
    </source>
</evidence>
<keyword evidence="1" id="KW-0732">Signal</keyword>
<dbReference type="VEuPathDB" id="FungiDB:jhhlp_007948"/>
<accession>A0A2N3MZV1</accession>
<name>A0A2N3MZV1_9PEZI</name>
<dbReference type="EMBL" id="NLAX01000008">
    <property type="protein sequence ID" value="PKS11023.1"/>
    <property type="molecule type" value="Genomic_DNA"/>
</dbReference>
<evidence type="ECO:0000259" key="2">
    <source>
        <dbReference type="Pfam" id="PF01965"/>
    </source>
</evidence>
<evidence type="ECO:0000313" key="5">
    <source>
        <dbReference type="EMBL" id="PKS11023.1"/>
    </source>
</evidence>
<dbReference type="InterPro" id="IPR052158">
    <property type="entry name" value="INH-QAR"/>
</dbReference>
<gene>
    <name evidence="5" type="ORF">jhhlp_002782</name>
    <name evidence="4" type="ORF">jhhlp_007948</name>
    <name evidence="3" type="ORF">jhhlp_007952</name>
</gene>
<proteinExistence type="predicted"/>
<keyword evidence="6" id="KW-1185">Reference proteome</keyword>